<feature type="transmembrane region" description="Helical" evidence="6">
    <location>
        <begin position="215"/>
        <end position="234"/>
    </location>
</feature>
<dbReference type="Gene3D" id="3.30.750.24">
    <property type="entry name" value="STAS domain"/>
    <property type="match status" value="1"/>
</dbReference>
<dbReference type="NCBIfam" id="TIGR00815">
    <property type="entry name" value="sulP"/>
    <property type="match status" value="1"/>
</dbReference>
<dbReference type="InterPro" id="IPR002645">
    <property type="entry name" value="STAS_dom"/>
</dbReference>
<feature type="transmembrane region" description="Helical" evidence="6">
    <location>
        <begin position="182"/>
        <end position="208"/>
    </location>
</feature>
<dbReference type="PANTHER" id="PTHR11814">
    <property type="entry name" value="SULFATE TRANSPORTER"/>
    <property type="match status" value="1"/>
</dbReference>
<feature type="transmembrane region" description="Helical" evidence="6">
    <location>
        <begin position="144"/>
        <end position="162"/>
    </location>
</feature>
<evidence type="ECO:0000256" key="6">
    <source>
        <dbReference type="SAM" id="Phobius"/>
    </source>
</evidence>
<gene>
    <name evidence="8" type="primary">sulP</name>
    <name evidence="8" type="ORF">HCJ94_27585</name>
</gene>
<dbReference type="InterPro" id="IPR036513">
    <property type="entry name" value="STAS_dom_sf"/>
</dbReference>
<dbReference type="EMBL" id="JAATEO010000048">
    <property type="protein sequence ID" value="NJP35624.1"/>
    <property type="molecule type" value="Genomic_DNA"/>
</dbReference>
<dbReference type="Proteomes" id="UP000783871">
    <property type="component" value="Unassembled WGS sequence"/>
</dbReference>
<dbReference type="InterPro" id="IPR001902">
    <property type="entry name" value="SLC26A/SulP_fam"/>
</dbReference>
<comment type="subcellular location">
    <subcellularLocation>
        <location evidence="1">Membrane</location>
        <topology evidence="1">Multi-pass membrane protein</topology>
    </subcellularLocation>
</comment>
<keyword evidence="2 6" id="KW-0812">Transmembrane</keyword>
<accession>A0ABX0ZF98</accession>
<evidence type="ECO:0000256" key="1">
    <source>
        <dbReference type="ARBA" id="ARBA00004141"/>
    </source>
</evidence>
<evidence type="ECO:0000256" key="4">
    <source>
        <dbReference type="ARBA" id="ARBA00023136"/>
    </source>
</evidence>
<reference evidence="8 9" key="1">
    <citation type="submission" date="2020-03" db="EMBL/GenBank/DDBJ databases">
        <title>WGS of actinomycetes isolated from Thailand.</title>
        <authorList>
            <person name="Thawai C."/>
        </authorList>
    </citation>
    <scope>NUCLEOTIDE SEQUENCE [LARGE SCALE GENOMIC DNA]</scope>
    <source>
        <strain evidence="8 9">HSS6-12</strain>
    </source>
</reference>
<evidence type="ECO:0000313" key="9">
    <source>
        <dbReference type="Proteomes" id="UP000783871"/>
    </source>
</evidence>
<comment type="caution">
    <text evidence="8">The sequence shown here is derived from an EMBL/GenBank/DDBJ whole genome shotgun (WGS) entry which is preliminary data.</text>
</comment>
<feature type="transmembrane region" description="Helical" evidence="6">
    <location>
        <begin position="264"/>
        <end position="289"/>
    </location>
</feature>
<feature type="compositionally biased region" description="Polar residues" evidence="5">
    <location>
        <begin position="567"/>
        <end position="578"/>
    </location>
</feature>
<feature type="transmembrane region" description="Helical" evidence="6">
    <location>
        <begin position="332"/>
        <end position="354"/>
    </location>
</feature>
<evidence type="ECO:0000256" key="5">
    <source>
        <dbReference type="SAM" id="MobiDB-lite"/>
    </source>
</evidence>
<sequence length="590" mass="61190">MSATSYIQQDRSGLARVLPLFGWLRRYDRVTLRHDLIAGLTVAVMLVPQSMAYAALAGMPPVTGLYASIVPLLVYALLGTSGSLAVGPVAITALMTSAALAPLADGDPARYAALAGLLALLVGAIQALMGVLRLGVLVNFMSHSVLSGFTSAAAVVIAASQIKDLFGLKAGRAETFPEIVESVWHSATTAHGLTILVSLASVAGLVLLRRYVPKLPGALLVVAGLTVVSAALSFGERGVKILTDVPGGIPAPALPTLSAHDIQALLPAAVAIALVAYMEGIAVAKALAAKSRQHVSPNQELVAVGAANVSAGLFQAFPVAGGFSRSAVNFSAGARTPVATVVTAAMVALTALVLTPAFYHLPKAVLAAIVVVAVLGLVDRKGAVTAWRARRSDGLTLALTFLVTLMFGVEPGLAAGVAFSLGVFLWRSARPHTAELGRVPGTDTYRNVARYTGLSTDPRVAIVRVDGPLYFANAQLLEDRLLTLAEQREGTEAIVLDASAISDTDADGAHALVELRERVAARGVVLHLATVRGPVRDLLDRAGVWRPIRDAGHVHRDITAALAATGNEVSSPPRQTMSGPDRPPVPQEVL</sequence>
<feature type="transmembrane region" description="Helical" evidence="6">
    <location>
        <begin position="36"/>
        <end position="56"/>
    </location>
</feature>
<keyword evidence="3 6" id="KW-1133">Transmembrane helix</keyword>
<proteinExistence type="predicted"/>
<organism evidence="8 9">
    <name type="scientific">Micromonospora thermarum</name>
    <dbReference type="NCBI Taxonomy" id="2720024"/>
    <lineage>
        <taxon>Bacteria</taxon>
        <taxon>Bacillati</taxon>
        <taxon>Actinomycetota</taxon>
        <taxon>Actinomycetes</taxon>
        <taxon>Micromonosporales</taxon>
        <taxon>Micromonosporaceae</taxon>
        <taxon>Micromonospora</taxon>
    </lineage>
</organism>
<keyword evidence="9" id="KW-1185">Reference proteome</keyword>
<keyword evidence="4 6" id="KW-0472">Membrane</keyword>
<feature type="domain" description="STAS" evidence="7">
    <location>
        <begin position="450"/>
        <end position="565"/>
    </location>
</feature>
<dbReference type="PROSITE" id="PS50801">
    <property type="entry name" value="STAS"/>
    <property type="match status" value="1"/>
</dbReference>
<dbReference type="CDD" id="cd07042">
    <property type="entry name" value="STAS_SulP_like_sulfate_transporter"/>
    <property type="match status" value="1"/>
</dbReference>
<evidence type="ECO:0000256" key="2">
    <source>
        <dbReference type="ARBA" id="ARBA00022692"/>
    </source>
</evidence>
<dbReference type="RefSeq" id="WP_168003939.1">
    <property type="nucleotide sequence ID" value="NZ_JAATEO010000048.1"/>
</dbReference>
<protein>
    <submittedName>
        <fullName evidence="8">Sulfate permease</fullName>
    </submittedName>
</protein>
<dbReference type="InterPro" id="IPR011547">
    <property type="entry name" value="SLC26A/SulP_dom"/>
</dbReference>
<evidence type="ECO:0000259" key="7">
    <source>
        <dbReference type="PROSITE" id="PS50801"/>
    </source>
</evidence>
<dbReference type="Pfam" id="PF01740">
    <property type="entry name" value="STAS"/>
    <property type="match status" value="1"/>
</dbReference>
<feature type="transmembrane region" description="Helical" evidence="6">
    <location>
        <begin position="361"/>
        <end position="378"/>
    </location>
</feature>
<evidence type="ECO:0000256" key="3">
    <source>
        <dbReference type="ARBA" id="ARBA00022989"/>
    </source>
</evidence>
<name>A0ABX0ZF98_9ACTN</name>
<evidence type="ECO:0000313" key="8">
    <source>
        <dbReference type="EMBL" id="NJP35624.1"/>
    </source>
</evidence>
<feature type="transmembrane region" description="Helical" evidence="6">
    <location>
        <begin position="110"/>
        <end position="132"/>
    </location>
</feature>
<dbReference type="Pfam" id="PF00916">
    <property type="entry name" value="Sulfate_transp"/>
    <property type="match status" value="1"/>
</dbReference>
<feature type="region of interest" description="Disordered" evidence="5">
    <location>
        <begin position="564"/>
        <end position="590"/>
    </location>
</feature>
<feature type="compositionally biased region" description="Pro residues" evidence="5">
    <location>
        <begin position="581"/>
        <end position="590"/>
    </location>
</feature>
<dbReference type="SUPFAM" id="SSF52091">
    <property type="entry name" value="SpoIIaa-like"/>
    <property type="match status" value="1"/>
</dbReference>
<feature type="transmembrane region" description="Helical" evidence="6">
    <location>
        <begin position="398"/>
        <end position="426"/>
    </location>
</feature>